<dbReference type="InterPro" id="IPR016186">
    <property type="entry name" value="C-type_lectin-like/link_sf"/>
</dbReference>
<dbReference type="Bgee" id="ENSORLG00000022775">
    <property type="expression patterns" value="Expressed in animal zygote and 2 other cell types or tissues"/>
</dbReference>
<protein>
    <recommendedName>
        <fullName evidence="1">C-type lectin domain-containing protein</fullName>
    </recommendedName>
</protein>
<reference evidence="2" key="2">
    <citation type="submission" date="2025-08" db="UniProtKB">
        <authorList>
            <consortium name="Ensembl"/>
        </authorList>
    </citation>
    <scope>IDENTIFICATION</scope>
    <source>
        <strain evidence="2">Hd-rR</strain>
    </source>
</reference>
<feature type="domain" description="C-type lectin" evidence="1">
    <location>
        <begin position="51"/>
        <end position="175"/>
    </location>
</feature>
<accession>A0A3B3HZQ6</accession>
<dbReference type="Pfam" id="PF00059">
    <property type="entry name" value="Lectin_C"/>
    <property type="match status" value="1"/>
</dbReference>
<reference evidence="2 3" key="1">
    <citation type="journal article" date="2007" name="Nature">
        <title>The medaka draft genome and insights into vertebrate genome evolution.</title>
        <authorList>
            <person name="Kasahara M."/>
            <person name="Naruse K."/>
            <person name="Sasaki S."/>
            <person name="Nakatani Y."/>
            <person name="Qu W."/>
            <person name="Ahsan B."/>
            <person name="Yamada T."/>
            <person name="Nagayasu Y."/>
            <person name="Doi K."/>
            <person name="Kasai Y."/>
            <person name="Jindo T."/>
            <person name="Kobayashi D."/>
            <person name="Shimada A."/>
            <person name="Toyoda A."/>
            <person name="Kuroki Y."/>
            <person name="Fujiyama A."/>
            <person name="Sasaki T."/>
            <person name="Shimizu A."/>
            <person name="Asakawa S."/>
            <person name="Shimizu N."/>
            <person name="Hashimoto S."/>
            <person name="Yang J."/>
            <person name="Lee Y."/>
            <person name="Matsushima K."/>
            <person name="Sugano S."/>
            <person name="Sakaizumi M."/>
            <person name="Narita T."/>
            <person name="Ohishi K."/>
            <person name="Haga S."/>
            <person name="Ohta F."/>
            <person name="Nomoto H."/>
            <person name="Nogata K."/>
            <person name="Morishita T."/>
            <person name="Endo T."/>
            <person name="Shin-I T."/>
            <person name="Takeda H."/>
            <person name="Morishita S."/>
            <person name="Kohara Y."/>
        </authorList>
    </citation>
    <scope>NUCLEOTIDE SEQUENCE [LARGE SCALE GENOMIC DNA]</scope>
    <source>
        <strain evidence="2 3">Hd-rR</strain>
    </source>
</reference>
<dbReference type="Ensembl" id="ENSORLT00000046878.1">
    <property type="protein sequence ID" value="ENSORLP00000037191.1"/>
    <property type="gene ID" value="ENSORLG00000022775.1"/>
</dbReference>
<name>A0A3B3HZQ6_ORYLA</name>
<evidence type="ECO:0000259" key="1">
    <source>
        <dbReference type="PROSITE" id="PS50041"/>
    </source>
</evidence>
<proteinExistence type="predicted"/>
<evidence type="ECO:0000313" key="3">
    <source>
        <dbReference type="Proteomes" id="UP000001038"/>
    </source>
</evidence>
<organism evidence="2 3">
    <name type="scientific">Oryzias latipes</name>
    <name type="common">Japanese rice fish</name>
    <name type="synonym">Japanese killifish</name>
    <dbReference type="NCBI Taxonomy" id="8090"/>
    <lineage>
        <taxon>Eukaryota</taxon>
        <taxon>Metazoa</taxon>
        <taxon>Chordata</taxon>
        <taxon>Craniata</taxon>
        <taxon>Vertebrata</taxon>
        <taxon>Euteleostomi</taxon>
        <taxon>Actinopterygii</taxon>
        <taxon>Neopterygii</taxon>
        <taxon>Teleostei</taxon>
        <taxon>Neoteleostei</taxon>
        <taxon>Acanthomorphata</taxon>
        <taxon>Ovalentaria</taxon>
        <taxon>Atherinomorphae</taxon>
        <taxon>Beloniformes</taxon>
        <taxon>Adrianichthyidae</taxon>
        <taxon>Oryziinae</taxon>
        <taxon>Oryzias</taxon>
    </lineage>
</organism>
<keyword evidence="3" id="KW-1185">Reference proteome</keyword>
<dbReference type="PANTHER" id="PTHR22803">
    <property type="entry name" value="MANNOSE, PHOSPHOLIPASE, LECTIN RECEPTOR RELATED"/>
    <property type="match status" value="1"/>
</dbReference>
<sequence length="186" mass="21734">MCGFILRAVFSKISTEILYHLHSGCRANIQLFCMSVGLKQHSSFFFQPETSFGWTYHFSDAETMNWTEARKWCQSRFSDMVAFQNQKENDHVVSLLPNRTGSPYYWIGITKNHLNETWKWIGNNSTWVGNHSWATKEPNNVHVNEFCVEIYVNNGPNRGKWNDEKCSNKKFPVCYKGQEIITINSF</sequence>
<reference evidence="2" key="3">
    <citation type="submission" date="2025-09" db="UniProtKB">
        <authorList>
            <consortium name="Ensembl"/>
        </authorList>
    </citation>
    <scope>IDENTIFICATION</scope>
    <source>
        <strain evidence="2">Hd-rR</strain>
    </source>
</reference>
<dbReference type="InterPro" id="IPR050111">
    <property type="entry name" value="C-type_lectin/snaclec_domain"/>
</dbReference>
<dbReference type="SMART" id="SM00034">
    <property type="entry name" value="CLECT"/>
    <property type="match status" value="1"/>
</dbReference>
<dbReference type="InterPro" id="IPR016187">
    <property type="entry name" value="CTDL_fold"/>
</dbReference>
<dbReference type="AlphaFoldDB" id="A0A3B3HZQ6"/>
<dbReference type="Proteomes" id="UP000001038">
    <property type="component" value="Chromosome 4"/>
</dbReference>
<dbReference type="GeneTree" id="ENSGT00940000164633"/>
<dbReference type="Gene3D" id="3.10.100.10">
    <property type="entry name" value="Mannose-Binding Protein A, subunit A"/>
    <property type="match status" value="1"/>
</dbReference>
<dbReference type="PROSITE" id="PS50041">
    <property type="entry name" value="C_TYPE_LECTIN_2"/>
    <property type="match status" value="1"/>
</dbReference>
<dbReference type="InterPro" id="IPR001304">
    <property type="entry name" value="C-type_lectin-like"/>
</dbReference>
<dbReference type="STRING" id="8090.ENSORLP00000037191"/>
<dbReference type="InParanoid" id="A0A3B3HZQ6"/>
<dbReference type="SUPFAM" id="SSF56436">
    <property type="entry name" value="C-type lectin-like"/>
    <property type="match status" value="1"/>
</dbReference>
<evidence type="ECO:0000313" key="2">
    <source>
        <dbReference type="Ensembl" id="ENSORLP00000037191.1"/>
    </source>
</evidence>